<dbReference type="PROSITE" id="PS51767">
    <property type="entry name" value="PEPTIDASE_A1"/>
    <property type="match status" value="1"/>
</dbReference>
<keyword evidence="7" id="KW-1185">Reference proteome</keyword>
<dbReference type="EMBL" id="OZ037944">
    <property type="protein sequence ID" value="CAL1694483.1"/>
    <property type="molecule type" value="Genomic_DNA"/>
</dbReference>
<keyword evidence="2 3" id="KW-0064">Aspartyl protease</keyword>
<name>A0ABP1CIG1_9APHY</name>
<dbReference type="CDD" id="cd05471">
    <property type="entry name" value="pepsin_like"/>
    <property type="match status" value="1"/>
</dbReference>
<dbReference type="Gene3D" id="2.40.70.10">
    <property type="entry name" value="Acid Proteases"/>
    <property type="match status" value="2"/>
</dbReference>
<evidence type="ECO:0000256" key="4">
    <source>
        <dbReference type="SAM" id="SignalP"/>
    </source>
</evidence>
<feature type="chain" id="PRO_5046810001" description="Peptidase A1 domain-containing protein" evidence="4">
    <location>
        <begin position="17"/>
        <end position="421"/>
    </location>
</feature>
<evidence type="ECO:0000256" key="2">
    <source>
        <dbReference type="ARBA" id="ARBA00022750"/>
    </source>
</evidence>
<gene>
    <name evidence="6" type="ORF">GFSPODELE1_LOCUS327</name>
</gene>
<dbReference type="PROSITE" id="PS00141">
    <property type="entry name" value="ASP_PROTEASE"/>
    <property type="match status" value="2"/>
</dbReference>
<keyword evidence="3" id="KW-0645">Protease</keyword>
<dbReference type="PANTHER" id="PTHR47966">
    <property type="entry name" value="BETA-SITE APP-CLEAVING ENZYME, ISOFORM A-RELATED"/>
    <property type="match status" value="1"/>
</dbReference>
<dbReference type="PANTHER" id="PTHR47966:SF51">
    <property type="entry name" value="BETA-SITE APP-CLEAVING ENZYME, ISOFORM A-RELATED"/>
    <property type="match status" value="1"/>
</dbReference>
<dbReference type="Proteomes" id="UP001497453">
    <property type="component" value="Chromosome 1"/>
</dbReference>
<dbReference type="InterPro" id="IPR033121">
    <property type="entry name" value="PEPTIDASE_A1"/>
</dbReference>
<organism evidence="6 7">
    <name type="scientific">Somion occarium</name>
    <dbReference type="NCBI Taxonomy" id="3059160"/>
    <lineage>
        <taxon>Eukaryota</taxon>
        <taxon>Fungi</taxon>
        <taxon>Dikarya</taxon>
        <taxon>Basidiomycota</taxon>
        <taxon>Agaricomycotina</taxon>
        <taxon>Agaricomycetes</taxon>
        <taxon>Polyporales</taxon>
        <taxon>Cerrenaceae</taxon>
        <taxon>Somion</taxon>
    </lineage>
</organism>
<dbReference type="SUPFAM" id="SSF50630">
    <property type="entry name" value="Acid proteases"/>
    <property type="match status" value="1"/>
</dbReference>
<keyword evidence="3" id="KW-0378">Hydrolase</keyword>
<sequence length="421" mass="44754">MFPVSSLLTTIVLALAVVGTPLFERDETLLRRVTGGTITLQAAKRINSTNIREVGLLQRDQARAKVLKARATAKGPFDNAPIVGSIPATNQAVDYTVTLNIGNPPTAYTVLVDTGSSNTWVGASKPYIQTSTSIQSRDRVSVIYGSGDMQGTEFNDKISLGSTLTVFGQSIGVATSQTGFDDVDGILGLGPNDLTLGTLSPDTTTLIPTVTDNLFSQAVISQNLVSISFEPTTQLSVTNGELTFGGTDSNKFVGSINFAPITRKSPASRFWGIDQAIRLGTTSILSQTAGIVDTGTTLTLIATDAFQRYQQATGGVFDAATTLLKISPAQFANLKSLFFTINNVDYEFTANAQIWPRALNTAIGGDPNGIFLIVADIGSPSGQGFDFINGFTWLERFYAVFDTANQRVGLANTPFTRATTN</sequence>
<dbReference type="InterPro" id="IPR034164">
    <property type="entry name" value="Pepsin-like_dom"/>
</dbReference>
<evidence type="ECO:0000256" key="3">
    <source>
        <dbReference type="RuleBase" id="RU000454"/>
    </source>
</evidence>
<evidence type="ECO:0000259" key="5">
    <source>
        <dbReference type="PROSITE" id="PS51767"/>
    </source>
</evidence>
<evidence type="ECO:0000313" key="7">
    <source>
        <dbReference type="Proteomes" id="UP001497453"/>
    </source>
</evidence>
<evidence type="ECO:0000256" key="1">
    <source>
        <dbReference type="ARBA" id="ARBA00007447"/>
    </source>
</evidence>
<protein>
    <recommendedName>
        <fullName evidence="5">Peptidase A1 domain-containing protein</fullName>
    </recommendedName>
</protein>
<dbReference type="InterPro" id="IPR001461">
    <property type="entry name" value="Aspartic_peptidase_A1"/>
</dbReference>
<feature type="domain" description="Peptidase A1" evidence="5">
    <location>
        <begin position="95"/>
        <end position="411"/>
    </location>
</feature>
<dbReference type="InterPro" id="IPR021109">
    <property type="entry name" value="Peptidase_aspartic_dom_sf"/>
</dbReference>
<reference evidence="7" key="1">
    <citation type="submission" date="2024-04" db="EMBL/GenBank/DDBJ databases">
        <authorList>
            <person name="Shaw F."/>
            <person name="Minotto A."/>
        </authorList>
    </citation>
    <scope>NUCLEOTIDE SEQUENCE [LARGE SCALE GENOMIC DNA]</scope>
</reference>
<dbReference type="PRINTS" id="PR00792">
    <property type="entry name" value="PEPSIN"/>
</dbReference>
<feature type="signal peptide" evidence="4">
    <location>
        <begin position="1"/>
        <end position="16"/>
    </location>
</feature>
<proteinExistence type="inferred from homology"/>
<accession>A0ABP1CIG1</accession>
<dbReference type="InterPro" id="IPR001969">
    <property type="entry name" value="Aspartic_peptidase_AS"/>
</dbReference>
<keyword evidence="4" id="KW-0732">Signal</keyword>
<dbReference type="Pfam" id="PF00026">
    <property type="entry name" value="Asp"/>
    <property type="match status" value="1"/>
</dbReference>
<evidence type="ECO:0000313" key="6">
    <source>
        <dbReference type="EMBL" id="CAL1694483.1"/>
    </source>
</evidence>
<comment type="similarity">
    <text evidence="1 3">Belongs to the peptidase A1 family.</text>
</comment>